<reference evidence="2" key="1">
    <citation type="submission" date="2025-08" db="UniProtKB">
        <authorList>
            <consortium name="RefSeq"/>
        </authorList>
    </citation>
    <scope>IDENTIFICATION</scope>
    <source>
        <strain evidence="2">Ishihara</strain>
        <tissue evidence="2">Whole body</tissue>
    </source>
</reference>
<proteinExistence type="predicted"/>
<name>A0A9J7EPL3_SPOLT</name>
<dbReference type="KEGG" id="sliu:111362505"/>
<evidence type="ECO:0000313" key="2">
    <source>
        <dbReference type="RefSeq" id="XP_022834948.1"/>
    </source>
</evidence>
<dbReference type="GeneID" id="111362505"/>
<gene>
    <name evidence="2" type="primary">LOC111362505</name>
</gene>
<accession>A0A9J7EPL3</accession>
<dbReference type="RefSeq" id="XP_022834948.1">
    <property type="nucleotide sequence ID" value="XM_022979180.1"/>
</dbReference>
<dbReference type="AlphaFoldDB" id="A0A9J7EPL3"/>
<dbReference type="Proteomes" id="UP000301870">
    <property type="component" value="Unplaced"/>
</dbReference>
<sequence>MEKFTFKPETKSSGKEKPQVTFNGPNFYCVYKDAEFLRSDANIEMLLARGYELRQKLKSIQPGSVLLVDGMNLEHTTPLLIKKTGPKTKVEDYEITYNRLMGLTAAYVFENRKKFLKIQSSEPKELGLVWDQNDHDKCKLYLSAVSGTEHMIQCFSFWPLICGLRKFQLKKLPAELVIKMGNIKDAEGVTMAKMLKSRMVAVKLIWTMFPGASLQELDTLLNDTHEFKGLFQD</sequence>
<organism evidence="1 2">
    <name type="scientific">Spodoptera litura</name>
    <name type="common">Asian cotton leafworm</name>
    <dbReference type="NCBI Taxonomy" id="69820"/>
    <lineage>
        <taxon>Eukaryota</taxon>
        <taxon>Metazoa</taxon>
        <taxon>Ecdysozoa</taxon>
        <taxon>Arthropoda</taxon>
        <taxon>Hexapoda</taxon>
        <taxon>Insecta</taxon>
        <taxon>Pterygota</taxon>
        <taxon>Neoptera</taxon>
        <taxon>Endopterygota</taxon>
        <taxon>Lepidoptera</taxon>
        <taxon>Glossata</taxon>
        <taxon>Ditrysia</taxon>
        <taxon>Noctuoidea</taxon>
        <taxon>Noctuidae</taxon>
        <taxon>Amphipyrinae</taxon>
        <taxon>Spodoptera</taxon>
    </lineage>
</organism>
<evidence type="ECO:0000313" key="1">
    <source>
        <dbReference type="Proteomes" id="UP000301870"/>
    </source>
</evidence>
<dbReference type="InterPro" id="IPR043011">
    <property type="entry name" value="Bunya_nucleocap_C"/>
</dbReference>
<dbReference type="Gene3D" id="1.10.472.180">
    <property type="entry name" value="Bunyavirus nucleocapsid (N) protein, C-terminal domain"/>
    <property type="match status" value="1"/>
</dbReference>
<keyword evidence="1" id="KW-1185">Reference proteome</keyword>
<protein>
    <submittedName>
        <fullName evidence="2">Uncharacterized protein LOC111362505</fullName>
    </submittedName>
</protein>